<dbReference type="AlphaFoldDB" id="A0A315Z0E9"/>
<proteinExistence type="predicted"/>
<comment type="caution">
    <text evidence="1">The sequence shown here is derived from an EMBL/GenBank/DDBJ whole genome shotgun (WGS) entry which is preliminary data.</text>
</comment>
<evidence type="ECO:0000313" key="1">
    <source>
        <dbReference type="EMBL" id="PWJ36113.1"/>
    </source>
</evidence>
<protein>
    <submittedName>
        <fullName evidence="1">Uncharacterized protein</fullName>
    </submittedName>
</protein>
<reference evidence="1 2" key="1">
    <citation type="submission" date="2018-03" db="EMBL/GenBank/DDBJ databases">
        <title>Genomic Encyclopedia of Archaeal and Bacterial Type Strains, Phase II (KMG-II): from individual species to whole genera.</title>
        <authorList>
            <person name="Goeker M."/>
        </authorList>
    </citation>
    <scope>NUCLEOTIDE SEQUENCE [LARGE SCALE GENOMIC DNA]</scope>
    <source>
        <strain evidence="1 2">DSM 28229</strain>
    </source>
</reference>
<name>A0A315Z0E9_SEDFL</name>
<dbReference type="Proteomes" id="UP000245535">
    <property type="component" value="Unassembled WGS sequence"/>
</dbReference>
<keyword evidence="2" id="KW-1185">Reference proteome</keyword>
<dbReference type="EMBL" id="QGDO01000009">
    <property type="protein sequence ID" value="PWJ36113.1"/>
    <property type="molecule type" value="Genomic_DNA"/>
</dbReference>
<accession>A0A315Z0E9</accession>
<sequence>MKTNYQVSSLGNTNLSFLLQKESVITHSDCMDLCLWTFEDEDQKLSFLLKKDSDCLIELIENAPAIIENLLEKGIEQRVYQIQETIKEGLLYRVVGDLYLKKEEFDIGMFVYTLCCAKTSPWKMKKPLMKAISLK</sequence>
<evidence type="ECO:0000313" key="2">
    <source>
        <dbReference type="Proteomes" id="UP000245535"/>
    </source>
</evidence>
<organism evidence="1 2">
    <name type="scientific">Sediminitomix flava</name>
    <dbReference type="NCBI Taxonomy" id="379075"/>
    <lineage>
        <taxon>Bacteria</taxon>
        <taxon>Pseudomonadati</taxon>
        <taxon>Bacteroidota</taxon>
        <taxon>Cytophagia</taxon>
        <taxon>Cytophagales</taxon>
        <taxon>Flammeovirgaceae</taxon>
        <taxon>Sediminitomix</taxon>
    </lineage>
</organism>
<gene>
    <name evidence="1" type="ORF">BC781_109129</name>
</gene>
<dbReference type="RefSeq" id="WP_146201765.1">
    <property type="nucleotide sequence ID" value="NZ_QGDO01000009.1"/>
</dbReference>